<name>A0A2V4BJU8_9PSEU</name>
<keyword evidence="2" id="KW-1185">Reference proteome</keyword>
<organism evidence="1 2">
    <name type="scientific">Prauserella muralis</name>
    <dbReference type="NCBI Taxonomy" id="588067"/>
    <lineage>
        <taxon>Bacteria</taxon>
        <taxon>Bacillati</taxon>
        <taxon>Actinomycetota</taxon>
        <taxon>Actinomycetes</taxon>
        <taxon>Pseudonocardiales</taxon>
        <taxon>Pseudonocardiaceae</taxon>
        <taxon>Prauserella</taxon>
    </lineage>
</organism>
<evidence type="ECO:0000313" key="2">
    <source>
        <dbReference type="Proteomes" id="UP000249915"/>
    </source>
</evidence>
<dbReference type="PANTHER" id="PTHR47129">
    <property type="entry name" value="QUINONE OXIDOREDUCTASE 2"/>
    <property type="match status" value="1"/>
</dbReference>
<evidence type="ECO:0000313" key="1">
    <source>
        <dbReference type="EMBL" id="PXY30983.1"/>
    </source>
</evidence>
<dbReference type="AlphaFoldDB" id="A0A2V4BJU8"/>
<dbReference type="OrthoDB" id="5510591at2"/>
<dbReference type="Gene3D" id="3.90.25.10">
    <property type="entry name" value="UDP-galactose 4-epimerase, domain 1"/>
    <property type="match status" value="1"/>
</dbReference>
<dbReference type="InterPro" id="IPR036291">
    <property type="entry name" value="NAD(P)-bd_dom_sf"/>
</dbReference>
<proteinExistence type="predicted"/>
<dbReference type="EMBL" id="MASW01000001">
    <property type="protein sequence ID" value="PXY30983.1"/>
    <property type="molecule type" value="Genomic_DNA"/>
</dbReference>
<dbReference type="Proteomes" id="UP000249915">
    <property type="component" value="Unassembled WGS sequence"/>
</dbReference>
<protein>
    <submittedName>
        <fullName evidence="1">NAD(P)-dependent oxidoreductase</fullName>
    </submittedName>
</protein>
<dbReference type="Gene3D" id="3.40.50.720">
    <property type="entry name" value="NAD(P)-binding Rossmann-like Domain"/>
    <property type="match status" value="1"/>
</dbReference>
<dbReference type="Pfam" id="PF13460">
    <property type="entry name" value="NAD_binding_10"/>
    <property type="match status" value="1"/>
</dbReference>
<reference evidence="1 2" key="1">
    <citation type="submission" date="2016-07" db="EMBL/GenBank/DDBJ databases">
        <title>Draft genome sequence of Prauserella muralis DSM 45305, isolated from a mould-covered wall in an indoor environment.</title>
        <authorList>
            <person name="Ruckert C."/>
            <person name="Albersmeier A."/>
            <person name="Jiang C.-L."/>
            <person name="Jiang Y."/>
            <person name="Kalinowski J."/>
            <person name="Schneider O."/>
            <person name="Winkler A."/>
            <person name="Zotchev S.B."/>
        </authorList>
    </citation>
    <scope>NUCLEOTIDE SEQUENCE [LARGE SCALE GENOMIC DNA]</scope>
    <source>
        <strain evidence="1 2">DSM 45305</strain>
    </source>
</reference>
<gene>
    <name evidence="1" type="ORF">BAY60_00695</name>
</gene>
<dbReference type="SUPFAM" id="SSF51735">
    <property type="entry name" value="NAD(P)-binding Rossmann-fold domains"/>
    <property type="match status" value="1"/>
</dbReference>
<dbReference type="RefSeq" id="WP_112279008.1">
    <property type="nucleotide sequence ID" value="NZ_MASW01000001.1"/>
</dbReference>
<dbReference type="CDD" id="cd05269">
    <property type="entry name" value="TMR_SDR_a"/>
    <property type="match status" value="1"/>
</dbReference>
<dbReference type="InterPro" id="IPR016040">
    <property type="entry name" value="NAD(P)-bd_dom"/>
</dbReference>
<dbReference type="InterPro" id="IPR052718">
    <property type="entry name" value="NmrA-type_oxidoreductase"/>
</dbReference>
<accession>A0A2V4BJU8</accession>
<dbReference type="PANTHER" id="PTHR47129:SF1">
    <property type="entry name" value="NMRA-LIKE DOMAIN-CONTAINING PROTEIN"/>
    <property type="match status" value="1"/>
</dbReference>
<comment type="caution">
    <text evidence="1">The sequence shown here is derived from an EMBL/GenBank/DDBJ whole genome shotgun (WGS) entry which is preliminary data.</text>
</comment>
<sequence length="282" mass="29243">MIVVTGANGGLGRLVVEGLKSVLPADRIVAAVRTPEKAADLGVPVREADYDRPETLAAAFAGAEKVLLISGSEVGRRVPQHTAAIQAAAQAGARHLVYTSAPKADTTSLVLAPEHKTTEEAIRASGLPFTILRNNWYTENYAQGIAQAAQTGSYVGSAGDGRVASATRADYAAGAVAVLTGEGHEGRTYELSGDVAWSYADLAAEISAATGTEVRYRDVSPEEHKAILDAAGLPEQAVETIVALDRNTAEGTLAGTTGELRDLIGRPTTPLGDTVRTVVKDA</sequence>